<protein>
    <submittedName>
        <fullName evidence="1">Uncharacterized protein</fullName>
    </submittedName>
</protein>
<organism evidence="1 2">
    <name type="scientific">Artemia franciscana</name>
    <name type="common">Brine shrimp</name>
    <name type="synonym">Artemia sanfranciscana</name>
    <dbReference type="NCBI Taxonomy" id="6661"/>
    <lineage>
        <taxon>Eukaryota</taxon>
        <taxon>Metazoa</taxon>
        <taxon>Ecdysozoa</taxon>
        <taxon>Arthropoda</taxon>
        <taxon>Crustacea</taxon>
        <taxon>Branchiopoda</taxon>
        <taxon>Anostraca</taxon>
        <taxon>Artemiidae</taxon>
        <taxon>Artemia</taxon>
    </lineage>
</organism>
<dbReference type="InterPro" id="IPR027124">
    <property type="entry name" value="Swc5/CFDP1/2"/>
</dbReference>
<name>A0AA88HRL3_ARTSF</name>
<dbReference type="SUPFAM" id="SSF56219">
    <property type="entry name" value="DNase I-like"/>
    <property type="match status" value="1"/>
</dbReference>
<proteinExistence type="predicted"/>
<evidence type="ECO:0000313" key="2">
    <source>
        <dbReference type="Proteomes" id="UP001187531"/>
    </source>
</evidence>
<dbReference type="Gene3D" id="3.60.10.10">
    <property type="entry name" value="Endonuclease/exonuclease/phosphatase"/>
    <property type="match status" value="1"/>
</dbReference>
<sequence>MLISRKAAISLISWTPVNGVVMFARFHGHHTEVTVVVCYAPTNGAEELVKERFYDTRNSVSKHIQRHDMVKFHGDFDTKAGNGISYCPEVLGPCGIGDRNENGALLIDFASINVHLTCGTEFRHKNIHKYTWTSPDGKTRNQIDHFLINDDQLSKA</sequence>
<comment type="caution">
    <text evidence="1">The sequence shown here is derived from an EMBL/GenBank/DDBJ whole genome shotgun (WGS) entry which is preliminary data.</text>
</comment>
<gene>
    <name evidence="1" type="ORF">QYM36_006945</name>
</gene>
<dbReference type="PANTHER" id="PTHR23227:SF67">
    <property type="entry name" value="CRANIOFACIAL DEVELOPMENT PROTEIN 2-LIKE"/>
    <property type="match status" value="1"/>
</dbReference>
<dbReference type="InterPro" id="IPR036691">
    <property type="entry name" value="Endo/exonu/phosph_ase_sf"/>
</dbReference>
<dbReference type="PANTHER" id="PTHR23227">
    <property type="entry name" value="BUCENTAUR RELATED"/>
    <property type="match status" value="1"/>
</dbReference>
<dbReference type="Proteomes" id="UP001187531">
    <property type="component" value="Unassembled WGS sequence"/>
</dbReference>
<dbReference type="AlphaFoldDB" id="A0AA88HRL3"/>
<dbReference type="EMBL" id="JAVRJZ010000011">
    <property type="protein sequence ID" value="KAK2716635.1"/>
    <property type="molecule type" value="Genomic_DNA"/>
</dbReference>
<keyword evidence="2" id="KW-1185">Reference proteome</keyword>
<evidence type="ECO:0000313" key="1">
    <source>
        <dbReference type="EMBL" id="KAK2716635.1"/>
    </source>
</evidence>
<reference evidence="1" key="1">
    <citation type="submission" date="2023-07" db="EMBL/GenBank/DDBJ databases">
        <title>Chromosome-level genome assembly of Artemia franciscana.</title>
        <authorList>
            <person name="Jo E."/>
        </authorList>
    </citation>
    <scope>NUCLEOTIDE SEQUENCE</scope>
    <source>
        <tissue evidence="1">Whole body</tissue>
    </source>
</reference>
<accession>A0AA88HRL3</accession>